<dbReference type="SUPFAM" id="SSF103515">
    <property type="entry name" value="Autotransporter"/>
    <property type="match status" value="1"/>
</dbReference>
<dbReference type="InterPro" id="IPR015919">
    <property type="entry name" value="Cadherin-like_sf"/>
</dbReference>
<dbReference type="SUPFAM" id="SSF141072">
    <property type="entry name" value="CalX-like"/>
    <property type="match status" value="3"/>
</dbReference>
<dbReference type="EMBL" id="JACHTE010000001">
    <property type="protein sequence ID" value="MBB1086940.1"/>
    <property type="molecule type" value="Genomic_DNA"/>
</dbReference>
<keyword evidence="8" id="KW-1185">Reference proteome</keyword>
<protein>
    <submittedName>
        <fullName evidence="7">Putative Ig domain-containing protein</fullName>
    </submittedName>
</protein>
<feature type="region of interest" description="Disordered" evidence="4">
    <location>
        <begin position="1"/>
        <end position="27"/>
    </location>
</feature>
<dbReference type="Gene3D" id="2.60.40.2810">
    <property type="match status" value="1"/>
</dbReference>
<evidence type="ECO:0000256" key="4">
    <source>
        <dbReference type="SAM" id="MobiDB-lite"/>
    </source>
</evidence>
<dbReference type="Gene3D" id="2.60.40.2030">
    <property type="match status" value="3"/>
</dbReference>
<evidence type="ECO:0000259" key="6">
    <source>
        <dbReference type="PROSITE" id="PS51208"/>
    </source>
</evidence>
<feature type="domain" description="Autotransporter" evidence="6">
    <location>
        <begin position="1754"/>
        <end position="2032"/>
    </location>
</feature>
<dbReference type="SUPFAM" id="SSF49313">
    <property type="entry name" value="Cadherin-like"/>
    <property type="match status" value="7"/>
</dbReference>
<keyword evidence="2" id="KW-0677">Repeat</keyword>
<dbReference type="InterPro" id="IPR003961">
    <property type="entry name" value="FN3_dom"/>
</dbReference>
<evidence type="ECO:0000256" key="2">
    <source>
        <dbReference type="ARBA" id="ARBA00022737"/>
    </source>
</evidence>
<organism evidence="7 8">
    <name type="scientific">Marilutibacter penaei</name>
    <dbReference type="NCBI Taxonomy" id="2759900"/>
    <lineage>
        <taxon>Bacteria</taxon>
        <taxon>Pseudomonadati</taxon>
        <taxon>Pseudomonadota</taxon>
        <taxon>Gammaproteobacteria</taxon>
        <taxon>Lysobacterales</taxon>
        <taxon>Lysobacteraceae</taxon>
        <taxon>Marilutibacter</taxon>
    </lineage>
</organism>
<comment type="caution">
    <text evidence="7">The sequence shown here is derived from an EMBL/GenBank/DDBJ whole genome shotgun (WGS) entry which is preliminary data.</text>
</comment>
<dbReference type="Pfam" id="PF05345">
    <property type="entry name" value="He_PIG"/>
    <property type="match status" value="9"/>
</dbReference>
<name>A0A7W3YD65_9GAMM</name>
<gene>
    <name evidence="7" type="ORF">H4F99_00395</name>
</gene>
<evidence type="ECO:0000313" key="7">
    <source>
        <dbReference type="EMBL" id="MBB1086940.1"/>
    </source>
</evidence>
<keyword evidence="3" id="KW-0106">Calcium</keyword>
<dbReference type="Proteomes" id="UP000552587">
    <property type="component" value="Unassembled WGS sequence"/>
</dbReference>
<dbReference type="GO" id="GO:0005509">
    <property type="term" value="F:calcium ion binding"/>
    <property type="evidence" value="ECO:0007669"/>
    <property type="project" value="InterPro"/>
</dbReference>
<dbReference type="InterPro" id="IPR005546">
    <property type="entry name" value="Autotransporte_beta"/>
</dbReference>
<dbReference type="PROSITE" id="PS50853">
    <property type="entry name" value="FN3"/>
    <property type="match status" value="1"/>
</dbReference>
<dbReference type="InterPro" id="IPR038081">
    <property type="entry name" value="CalX-like_sf"/>
</dbReference>
<dbReference type="Pfam" id="PF17963">
    <property type="entry name" value="Big_9"/>
    <property type="match status" value="1"/>
</dbReference>
<reference evidence="7 8" key="1">
    <citation type="submission" date="2020-07" db="EMBL/GenBank/DDBJ databases">
        <authorList>
            <person name="Xu S."/>
            <person name="Li A."/>
        </authorList>
    </citation>
    <scope>NUCLEOTIDE SEQUENCE [LARGE SCALE GENOMIC DNA]</scope>
    <source>
        <strain evidence="7 8">SG-8</strain>
    </source>
</reference>
<proteinExistence type="predicted"/>
<dbReference type="InterPro" id="IPR013783">
    <property type="entry name" value="Ig-like_fold"/>
</dbReference>
<evidence type="ECO:0000259" key="5">
    <source>
        <dbReference type="PROSITE" id="PS50853"/>
    </source>
</evidence>
<evidence type="ECO:0000313" key="8">
    <source>
        <dbReference type="Proteomes" id="UP000552587"/>
    </source>
</evidence>
<dbReference type="Pfam" id="PF00041">
    <property type="entry name" value="fn3"/>
    <property type="match status" value="1"/>
</dbReference>
<dbReference type="InterPro" id="IPR036116">
    <property type="entry name" value="FN3_sf"/>
</dbReference>
<accession>A0A7W3YD65</accession>
<dbReference type="PANTHER" id="PTHR37494">
    <property type="entry name" value="HEMAGGLUTININ"/>
    <property type="match status" value="1"/>
</dbReference>
<dbReference type="SUPFAM" id="SSF49265">
    <property type="entry name" value="Fibronectin type III"/>
    <property type="match status" value="1"/>
</dbReference>
<keyword evidence="1" id="KW-0732">Signal</keyword>
<evidence type="ECO:0000256" key="3">
    <source>
        <dbReference type="ARBA" id="ARBA00022837"/>
    </source>
</evidence>
<dbReference type="PANTHER" id="PTHR37494:SF1">
    <property type="entry name" value="STAPHYLOCOCCUS AUREUS SURFACE PROTEIN A"/>
    <property type="match status" value="1"/>
</dbReference>
<dbReference type="GO" id="GO:0007154">
    <property type="term" value="P:cell communication"/>
    <property type="evidence" value="ECO:0007669"/>
    <property type="project" value="InterPro"/>
</dbReference>
<dbReference type="InterPro" id="IPR003644">
    <property type="entry name" value="Calx_beta"/>
</dbReference>
<dbReference type="InterPro" id="IPR006644">
    <property type="entry name" value="Cadg"/>
</dbReference>
<dbReference type="PROSITE" id="PS51208">
    <property type="entry name" value="AUTOTRANSPORTER"/>
    <property type="match status" value="1"/>
</dbReference>
<dbReference type="Gene3D" id="2.60.40.10">
    <property type="entry name" value="Immunoglobulins"/>
    <property type="match status" value="11"/>
</dbReference>
<dbReference type="CDD" id="cd00063">
    <property type="entry name" value="FN3"/>
    <property type="match status" value="1"/>
</dbReference>
<dbReference type="Pfam" id="PF03797">
    <property type="entry name" value="Autotransporter"/>
    <property type="match status" value="1"/>
</dbReference>
<feature type="domain" description="Fibronectin type-III" evidence="5">
    <location>
        <begin position="583"/>
        <end position="672"/>
    </location>
</feature>
<evidence type="ECO:0000256" key="1">
    <source>
        <dbReference type="ARBA" id="ARBA00022729"/>
    </source>
</evidence>
<dbReference type="InterPro" id="IPR036709">
    <property type="entry name" value="Autotransporte_beta_dom_sf"/>
</dbReference>
<dbReference type="Pfam" id="PF03160">
    <property type="entry name" value="Calx-beta"/>
    <property type="match status" value="3"/>
</dbReference>
<dbReference type="Gene3D" id="2.40.128.130">
    <property type="entry name" value="Autotransporter beta-domain"/>
    <property type="match status" value="1"/>
</dbReference>
<dbReference type="GO" id="GO:0016020">
    <property type="term" value="C:membrane"/>
    <property type="evidence" value="ECO:0007669"/>
    <property type="project" value="InterPro"/>
</dbReference>
<dbReference type="SMART" id="SM00237">
    <property type="entry name" value="Calx_beta"/>
    <property type="match status" value="3"/>
</dbReference>
<sequence>MFLKTLRARKGDAGGVRSRAGGTEPKSRVSHRLASAALLLLAGLGLASPATAQVMTITGASPGYYTGPGQTITFQATFGSSNAVTSAIVLQNMSRTVGPLNCAGLPLDPGGSTTCTFTYVTTASDTWGIDMFGGFTATSNGVPRSGQINRYVVPYGNTPPQAQAFAMVSSVTENGGQPLRFQVGLDKLAATPVTLNYSLGGTATAGSDYAPPSGTVTLPLGAMNWEVVINPIGDATYEPDETVVLTVTPGTGYGTGPFSSATGTIVNDDAQPLPRLTIDDVTGTEGNAGTTPFTFTVTLDAPAPAGGVSFDITTADSAARAGSDYVANTQTGMSIPAGSTSGTFTVLANGDTLNEADEAFLVNISNATGATIWDSQGRGTITNDDPLPSVSIDDTSVIEGHAGTTPVNVTVRLSAPSGQVVTVNYAGSNDTAWAGDDYVGFSGVLSFAPGQTTDTITALVNGDTVHESDETFYVTLSGPANATIADNTATVTILNDDLTPQTITFDNPGAQDFGTTPTLSASASSGLTVFFSSATPGICTITTGGALTFYSAGTCTIRAEQPGDATHAPAPVVNQSFNVDAVVPGVTIIGTATAGDGEATVTFTPPASNGGAAITSYTVISSPGAILATGAGSPLTVTGLTNGETYTFTVQASNSAGNGLASAASNAVTPSAPMSLAPTTLPGTTVGVGYSQALSVSGGVAPYSFAITAGALPAGLVLDTSGVLSGTATAGGTFNFTVTATDSVTAPAPNTGSRAYSLTVDAPLIAVQPATLATGTVGTAYTASMTASGGTAPHAFAVTAGLLPPGLSLSSGGALGGSPTAAGTFNFTVTATDNSTGSGPFTGSQAYSVSITNAVPVAHDSTTTVPYDVSGVIALDIDGVVDTVAIATAPAHGTVSLSGTTATYTPSTGFAGSDSFSFTATNDGGTSAPATVSITVGGPVISVTAGSGLAAQAGIPYTQTFTWAGGRAPFSGFQVSGLPAGLSVTATTATSATVSGTPTEAGNFGLVASAADSSTGDGPFTGTGAFTLEVSAPSLALAPGASSFNAGYDTAFSQAFTATGGVGPYSYALSGALPAGMAFSGDTLSGAPTAPGSYPITVTATDTGSTGVGAPFTVAVSYTLVVAAPTITLDPATLAAGTAGQAYAATVSAAGGTAPYTFAVSAGRLPAGVSLATDGTLSGTPTEAGSFSLTVTATDAHGQTGSQVHALEIMAPALALAPGASSFNSGYDTAFSQAFTASGGVGPYSYALGGALPAGMAFSGDTLSGAPTAPGSYPITVTATDTGSTGVGAPFTVAVSYTLVVAAPTITLDPATLATGTAGQAYAATVSATGGTAPYTFAVSAGRLPSGVSLATDGTLSGTPTEAGSFSLTVIATDAHGQTGSQVHALEIATPALDVTPGVLEAVVAGSPLNQALTIHGGIAPYSVSLTGTLPQGVQFDRDSRTFSGRPVESGTFTLTLTVTDSTTGNSATLTRRFELVVQAPALAMTPAAGDLPTAAAGVAYTQAFAAEGGIAPYGYALASGTLPAGLSFNTDGTLSGTPTEAGRFTFSVTATDATAGTAGTVTQAYALDVDAPTIAIGPDALPTATYGVDYAAVFQAEGGTAPYTFEVTGGALPAGLQLATDGTLSGTLQAAGEFSFELTATDALGFTGTRDYVLEATDRPDPTQDAEVRGLVDAQLQSARRFARAQVGNFQQRLERLHSGQRGNGVDSSVSVAMQRSCMPSLVTEPGDDCAQPIPAPAGMAPSADETPLGSQQAARGFGAWIGGSIRSGSFDGQGGSAVGFESDGLSVGFDVDLGPSFTLGAGLGYGRDDNEVGNAGSRLEGVAKALVGYGSFHPGEHWFVDGLVGYQTLDFDMRRQLTADTGTVRGQRDGDQWFGSVSVGADLGEGSLRFTPYARFDVTRGSLDAFTETGHPVLALRYEAMDVDGSTGNLGLRVDWRHRITQGWLLPQLRVEYQRELEGGGNALVRYADLASGPFYTLSPSGFDRSRFMLGLGLGFDGDGGWSTRVEYRTEAGSDDQDDHGVMLNLQKDY</sequence>
<dbReference type="SMART" id="SM00869">
    <property type="entry name" value="Autotransporter"/>
    <property type="match status" value="1"/>
</dbReference>
<dbReference type="SMART" id="SM00736">
    <property type="entry name" value="CADG"/>
    <property type="match status" value="3"/>
</dbReference>
<dbReference type="SMART" id="SM00060">
    <property type="entry name" value="FN3"/>
    <property type="match status" value="1"/>
</dbReference>